<organism evidence="1 2">
    <name type="scientific">Gossypium tomentosum</name>
    <name type="common">Hawaiian cotton</name>
    <name type="synonym">Gossypium sandvicense</name>
    <dbReference type="NCBI Taxonomy" id="34277"/>
    <lineage>
        <taxon>Eukaryota</taxon>
        <taxon>Viridiplantae</taxon>
        <taxon>Streptophyta</taxon>
        <taxon>Embryophyta</taxon>
        <taxon>Tracheophyta</taxon>
        <taxon>Spermatophyta</taxon>
        <taxon>Magnoliopsida</taxon>
        <taxon>eudicotyledons</taxon>
        <taxon>Gunneridae</taxon>
        <taxon>Pentapetalae</taxon>
        <taxon>rosids</taxon>
        <taxon>malvids</taxon>
        <taxon>Malvales</taxon>
        <taxon>Malvaceae</taxon>
        <taxon>Malvoideae</taxon>
        <taxon>Gossypium</taxon>
    </lineage>
</organism>
<dbReference type="Proteomes" id="UP000322667">
    <property type="component" value="Chromosome D13"/>
</dbReference>
<gene>
    <name evidence="1" type="ORF">ES332_D13G091700v1</name>
</gene>
<sequence length="60" mass="6953">MPHCCHFSCVATSLSPIFSSYFIIFTANFCTPFGQTPLGHCWWFSDSMINIHHRSINWVK</sequence>
<proteinExistence type="predicted"/>
<evidence type="ECO:0000313" key="2">
    <source>
        <dbReference type="Proteomes" id="UP000322667"/>
    </source>
</evidence>
<protein>
    <submittedName>
        <fullName evidence="1">Uncharacterized protein</fullName>
    </submittedName>
</protein>
<accession>A0A5D2HVY6</accession>
<reference evidence="1 2" key="1">
    <citation type="submission" date="2019-07" db="EMBL/GenBank/DDBJ databases">
        <title>WGS assembly of Gossypium tomentosum.</title>
        <authorList>
            <person name="Chen Z.J."/>
            <person name="Sreedasyam A."/>
            <person name="Ando A."/>
            <person name="Song Q."/>
            <person name="De L."/>
            <person name="Hulse-Kemp A."/>
            <person name="Ding M."/>
            <person name="Ye W."/>
            <person name="Kirkbride R."/>
            <person name="Jenkins J."/>
            <person name="Plott C."/>
            <person name="Lovell J."/>
            <person name="Lin Y.-M."/>
            <person name="Vaughn R."/>
            <person name="Liu B."/>
            <person name="Li W."/>
            <person name="Simpson S."/>
            <person name="Scheffler B."/>
            <person name="Saski C."/>
            <person name="Grover C."/>
            <person name="Hu G."/>
            <person name="Conover J."/>
            <person name="Carlson J."/>
            <person name="Shu S."/>
            <person name="Boston L."/>
            <person name="Williams M."/>
            <person name="Peterson D."/>
            <person name="Mcgee K."/>
            <person name="Jones D."/>
            <person name="Wendel J."/>
            <person name="Stelly D."/>
            <person name="Grimwood J."/>
            <person name="Schmutz J."/>
        </authorList>
    </citation>
    <scope>NUCLEOTIDE SEQUENCE [LARGE SCALE GENOMIC DNA]</scope>
    <source>
        <strain evidence="1">7179.01</strain>
    </source>
</reference>
<keyword evidence="2" id="KW-1185">Reference proteome</keyword>
<evidence type="ECO:0000313" key="1">
    <source>
        <dbReference type="EMBL" id="TYH33909.1"/>
    </source>
</evidence>
<dbReference type="AlphaFoldDB" id="A0A5D2HVY6"/>
<dbReference type="EMBL" id="CM017635">
    <property type="protein sequence ID" value="TYH33909.1"/>
    <property type="molecule type" value="Genomic_DNA"/>
</dbReference>
<name>A0A5D2HVY6_GOSTO</name>